<dbReference type="SUPFAM" id="SSF103473">
    <property type="entry name" value="MFS general substrate transporter"/>
    <property type="match status" value="1"/>
</dbReference>
<keyword evidence="2" id="KW-0813">Transport</keyword>
<keyword evidence="5 7" id="KW-0472">Membrane</keyword>
<evidence type="ECO:0000256" key="7">
    <source>
        <dbReference type="SAM" id="Phobius"/>
    </source>
</evidence>
<keyword evidence="4 7" id="KW-1133">Transmembrane helix</keyword>
<reference evidence="8 9" key="1">
    <citation type="submission" date="2023-01" db="EMBL/GenBank/DDBJ databases">
        <title>Analysis of 21 Apiospora genomes using comparative genomics revels a genus with tremendous synthesis potential of carbohydrate active enzymes and secondary metabolites.</title>
        <authorList>
            <person name="Sorensen T."/>
        </authorList>
    </citation>
    <scope>NUCLEOTIDE SEQUENCE [LARGE SCALE GENOMIC DNA]</scope>
    <source>
        <strain evidence="8 9">CBS 117206</strain>
    </source>
</reference>
<evidence type="ECO:0000256" key="4">
    <source>
        <dbReference type="ARBA" id="ARBA00022989"/>
    </source>
</evidence>
<organism evidence="8 9">
    <name type="scientific">Apiospora kogelbergensis</name>
    <dbReference type="NCBI Taxonomy" id="1337665"/>
    <lineage>
        <taxon>Eukaryota</taxon>
        <taxon>Fungi</taxon>
        <taxon>Dikarya</taxon>
        <taxon>Ascomycota</taxon>
        <taxon>Pezizomycotina</taxon>
        <taxon>Sordariomycetes</taxon>
        <taxon>Xylariomycetidae</taxon>
        <taxon>Amphisphaeriales</taxon>
        <taxon>Apiosporaceae</taxon>
        <taxon>Apiospora</taxon>
    </lineage>
</organism>
<evidence type="ECO:0000256" key="6">
    <source>
        <dbReference type="ARBA" id="ARBA00023180"/>
    </source>
</evidence>
<feature type="transmembrane region" description="Helical" evidence="7">
    <location>
        <begin position="61"/>
        <end position="80"/>
    </location>
</feature>
<dbReference type="EMBL" id="JAQQWP010000006">
    <property type="protein sequence ID" value="KAK8115242.1"/>
    <property type="molecule type" value="Genomic_DNA"/>
</dbReference>
<comment type="caution">
    <text evidence="8">The sequence shown here is derived from an EMBL/GenBank/DDBJ whole genome shotgun (WGS) entry which is preliminary data.</text>
</comment>
<dbReference type="InterPro" id="IPR036259">
    <property type="entry name" value="MFS_trans_sf"/>
</dbReference>
<accession>A0AAW0QXY6</accession>
<evidence type="ECO:0000256" key="1">
    <source>
        <dbReference type="ARBA" id="ARBA00004141"/>
    </source>
</evidence>
<dbReference type="GO" id="GO:0005886">
    <property type="term" value="C:plasma membrane"/>
    <property type="evidence" value="ECO:0007669"/>
    <property type="project" value="TreeGrafter"/>
</dbReference>
<evidence type="ECO:0000313" key="9">
    <source>
        <dbReference type="Proteomes" id="UP001392437"/>
    </source>
</evidence>
<feature type="transmembrane region" description="Helical" evidence="7">
    <location>
        <begin position="195"/>
        <end position="216"/>
    </location>
</feature>
<dbReference type="AlphaFoldDB" id="A0AAW0QXY6"/>
<comment type="subcellular location">
    <subcellularLocation>
        <location evidence="1">Membrane</location>
        <topology evidence="1">Multi-pass membrane protein</topology>
    </subcellularLocation>
</comment>
<dbReference type="PANTHER" id="PTHR23501">
    <property type="entry name" value="MAJOR FACILITATOR SUPERFAMILY"/>
    <property type="match status" value="1"/>
</dbReference>
<evidence type="ECO:0000256" key="5">
    <source>
        <dbReference type="ARBA" id="ARBA00023136"/>
    </source>
</evidence>
<proteinExistence type="predicted"/>
<dbReference type="Proteomes" id="UP001392437">
    <property type="component" value="Unassembled WGS sequence"/>
</dbReference>
<keyword evidence="9" id="KW-1185">Reference proteome</keyword>
<evidence type="ECO:0000256" key="3">
    <source>
        <dbReference type="ARBA" id="ARBA00022692"/>
    </source>
</evidence>
<dbReference type="GO" id="GO:0022857">
    <property type="term" value="F:transmembrane transporter activity"/>
    <property type="evidence" value="ECO:0007669"/>
    <property type="project" value="TreeGrafter"/>
</dbReference>
<protein>
    <submittedName>
        <fullName evidence="8">Major facilitator superfamily domain-containing protein</fullName>
    </submittedName>
</protein>
<evidence type="ECO:0000313" key="8">
    <source>
        <dbReference type="EMBL" id="KAK8115242.1"/>
    </source>
</evidence>
<sequence>MPSSCPCRIIGSSFNRLSTSKLSGCPPPTRAGEQILPITLIAVPRAAVGAVALTKWGRYKLLHIIGFALLTAGIGSFSVLSKNSSTAEWILPSIGAGMVLDTLLPAFQAGIEECDSAAAAASWSFVRSFGNILGVAIPGAILNIYSSQYATDLIANPTVRSSLQNGDTYASATRNFVVTLPEPPQGQVIEVFTKALAKVFLIGIVFPALSFLLSFIEREVKLRTVREMEFGLEDKKENI</sequence>
<dbReference type="PANTHER" id="PTHR23501:SF187">
    <property type="entry name" value="MAJOR FACILITATOR SUPERFAMILY (MFS) PROFILE DOMAIN-CONTAINING PROTEIN"/>
    <property type="match status" value="1"/>
</dbReference>
<keyword evidence="6" id="KW-0325">Glycoprotein</keyword>
<evidence type="ECO:0000256" key="2">
    <source>
        <dbReference type="ARBA" id="ARBA00022448"/>
    </source>
</evidence>
<keyword evidence="3 7" id="KW-0812">Transmembrane</keyword>
<gene>
    <name evidence="8" type="ORF">PG999_007311</name>
</gene>
<name>A0AAW0QXY6_9PEZI</name>